<dbReference type="EMBL" id="FMCX01000002">
    <property type="protein sequence ID" value="SCF02606.1"/>
    <property type="molecule type" value="Genomic_DNA"/>
</dbReference>
<dbReference type="SUPFAM" id="SSF46689">
    <property type="entry name" value="Homeodomain-like"/>
    <property type="match status" value="2"/>
</dbReference>
<dbReference type="Pfam" id="PF12852">
    <property type="entry name" value="Cupin_6"/>
    <property type="match status" value="1"/>
</dbReference>
<name>A0A1C4X2C8_9ACTN</name>
<dbReference type="PROSITE" id="PS01124">
    <property type="entry name" value="HTH_ARAC_FAMILY_2"/>
    <property type="match status" value="1"/>
</dbReference>
<dbReference type="Gene3D" id="1.10.10.60">
    <property type="entry name" value="Homeodomain-like"/>
    <property type="match status" value="2"/>
</dbReference>
<keyword evidence="2" id="KW-0238">DNA-binding</keyword>
<organism evidence="5 6">
    <name type="scientific">Micromonospora mirobrigensis</name>
    <dbReference type="NCBI Taxonomy" id="262898"/>
    <lineage>
        <taxon>Bacteria</taxon>
        <taxon>Bacillati</taxon>
        <taxon>Actinomycetota</taxon>
        <taxon>Actinomycetes</taxon>
        <taxon>Micromonosporales</taxon>
        <taxon>Micromonosporaceae</taxon>
        <taxon>Micromonospora</taxon>
    </lineage>
</organism>
<gene>
    <name evidence="5" type="ORF">GA0070564_102664</name>
</gene>
<sequence>MSTILDGHRARGAFVLRCVMAPPWSVRIADRAAVGMLVMVRGHAMLLRDGDDPVRLEAGDVAIVKGPRPYTLADDPGTPPTVVVGPGQHCHTLDGADVSTTLGLGLRTWGNDPDGPCAFLTGTYELPSQVTGRLLAAIPDLVVLPGVDRDAALVRVLADEFTRDAPGQDVVLDRLVDLVLIGTLRAWFARPDSGAPAWWRAQGDQVVGGALRLIHDRPDEPWTLDALAGAVAVSRATLARRFTALVGQPPMAYLTEWRMSLAADLLRDTTASVEAVARQVGYANPFAFSTAFKRHFAAAPRAFRTAGRTSPLPDGTPVAG</sequence>
<evidence type="ECO:0000256" key="1">
    <source>
        <dbReference type="ARBA" id="ARBA00023015"/>
    </source>
</evidence>
<feature type="domain" description="HTH araC/xylS-type" evidence="4">
    <location>
        <begin position="208"/>
        <end position="306"/>
    </location>
</feature>
<dbReference type="Pfam" id="PF12833">
    <property type="entry name" value="HTH_18"/>
    <property type="match status" value="1"/>
</dbReference>
<dbReference type="Proteomes" id="UP000199504">
    <property type="component" value="Unassembled WGS sequence"/>
</dbReference>
<dbReference type="AlphaFoldDB" id="A0A1C4X2C8"/>
<keyword evidence="3" id="KW-0804">Transcription</keyword>
<dbReference type="GO" id="GO:0003700">
    <property type="term" value="F:DNA-binding transcription factor activity"/>
    <property type="evidence" value="ECO:0007669"/>
    <property type="project" value="InterPro"/>
</dbReference>
<keyword evidence="1" id="KW-0805">Transcription regulation</keyword>
<dbReference type="SMART" id="SM00342">
    <property type="entry name" value="HTH_ARAC"/>
    <property type="match status" value="1"/>
</dbReference>
<dbReference type="PANTHER" id="PTHR46796:SF13">
    <property type="entry name" value="HTH-TYPE TRANSCRIPTIONAL ACTIVATOR RHAS"/>
    <property type="match status" value="1"/>
</dbReference>
<evidence type="ECO:0000313" key="6">
    <source>
        <dbReference type="Proteomes" id="UP000199504"/>
    </source>
</evidence>
<dbReference type="InterPro" id="IPR018060">
    <property type="entry name" value="HTH_AraC"/>
</dbReference>
<dbReference type="PANTHER" id="PTHR46796">
    <property type="entry name" value="HTH-TYPE TRANSCRIPTIONAL ACTIVATOR RHAS-RELATED"/>
    <property type="match status" value="1"/>
</dbReference>
<keyword evidence="6" id="KW-1185">Reference proteome</keyword>
<dbReference type="PROSITE" id="PS00041">
    <property type="entry name" value="HTH_ARAC_FAMILY_1"/>
    <property type="match status" value="1"/>
</dbReference>
<dbReference type="InterPro" id="IPR032783">
    <property type="entry name" value="AraC_lig"/>
</dbReference>
<dbReference type="GO" id="GO:0043565">
    <property type="term" value="F:sequence-specific DNA binding"/>
    <property type="evidence" value="ECO:0007669"/>
    <property type="project" value="InterPro"/>
</dbReference>
<dbReference type="STRING" id="262898.GA0070564_102664"/>
<evidence type="ECO:0000259" key="4">
    <source>
        <dbReference type="PROSITE" id="PS01124"/>
    </source>
</evidence>
<proteinExistence type="predicted"/>
<evidence type="ECO:0000256" key="3">
    <source>
        <dbReference type="ARBA" id="ARBA00023163"/>
    </source>
</evidence>
<dbReference type="InterPro" id="IPR009057">
    <property type="entry name" value="Homeodomain-like_sf"/>
</dbReference>
<protein>
    <submittedName>
        <fullName evidence="5">Transcriptional regulator, AraC family</fullName>
    </submittedName>
</protein>
<accession>A0A1C4X2C8</accession>
<dbReference type="InterPro" id="IPR018062">
    <property type="entry name" value="HTH_AraC-typ_CS"/>
</dbReference>
<evidence type="ECO:0000313" key="5">
    <source>
        <dbReference type="EMBL" id="SCF02606.1"/>
    </source>
</evidence>
<evidence type="ECO:0000256" key="2">
    <source>
        <dbReference type="ARBA" id="ARBA00023125"/>
    </source>
</evidence>
<dbReference type="InterPro" id="IPR050204">
    <property type="entry name" value="AraC_XylS_family_regulators"/>
</dbReference>
<reference evidence="6" key="1">
    <citation type="submission" date="2016-06" db="EMBL/GenBank/DDBJ databases">
        <authorList>
            <person name="Varghese N."/>
            <person name="Submissions Spin"/>
        </authorList>
    </citation>
    <scope>NUCLEOTIDE SEQUENCE [LARGE SCALE GENOMIC DNA]</scope>
    <source>
        <strain evidence="6">DSM 44830</strain>
    </source>
</reference>